<dbReference type="Proteomes" id="UP000660024">
    <property type="component" value="Unassembled WGS sequence"/>
</dbReference>
<dbReference type="Pfam" id="PF18962">
    <property type="entry name" value="Por_Secre_tail"/>
    <property type="match status" value="1"/>
</dbReference>
<feature type="domain" description="LamG-like jellyroll fold" evidence="3">
    <location>
        <begin position="88"/>
        <end position="229"/>
    </location>
</feature>
<dbReference type="InterPro" id="IPR013320">
    <property type="entry name" value="ConA-like_dom_sf"/>
</dbReference>
<dbReference type="PANTHER" id="PTHR42535:SF2">
    <property type="entry name" value="CHROMOSOME UNDETERMINED SCAFFOLD_146, WHOLE GENOME SHOTGUN SEQUENCE"/>
    <property type="match status" value="1"/>
</dbReference>
<dbReference type="RefSeq" id="WP_200586272.1">
    <property type="nucleotide sequence ID" value="NZ_JAEHFY010000014.1"/>
</dbReference>
<dbReference type="EMBL" id="JAEHFY010000014">
    <property type="protein sequence ID" value="MBK0383464.1"/>
    <property type="molecule type" value="Genomic_DNA"/>
</dbReference>
<keyword evidence="2" id="KW-1015">Disulfide bond</keyword>
<feature type="domain" description="LamG-like jellyroll fold" evidence="3">
    <location>
        <begin position="271"/>
        <end position="414"/>
    </location>
</feature>
<dbReference type="PANTHER" id="PTHR42535">
    <property type="entry name" value="OOKINETE PROTEIN, PUTATIVE-RELATED"/>
    <property type="match status" value="1"/>
</dbReference>
<proteinExistence type="predicted"/>
<evidence type="ECO:0000256" key="2">
    <source>
        <dbReference type="ARBA" id="ARBA00023157"/>
    </source>
</evidence>
<dbReference type="PROSITE" id="PS51257">
    <property type="entry name" value="PROKAR_LIPOPROTEIN"/>
    <property type="match status" value="1"/>
</dbReference>
<gene>
    <name evidence="4" type="ORF">I5M32_10885</name>
</gene>
<keyword evidence="1" id="KW-0732">Signal</keyword>
<evidence type="ECO:0000313" key="5">
    <source>
        <dbReference type="Proteomes" id="UP000660024"/>
    </source>
</evidence>
<sequence>MKKQILHGILILISLSCVNNKAFSQNLIASYPLNGNANDISGNNLNGTIIGTPAFVTDRFGNANSAIAISGNLANRIEVDDNALLHLPSITISAWVKEIGINAIIKTIVDKPLGTGASDSWHLGVITNGGDLYSSWIFNDPGSATGSQITAPAYIGDWHYIVFTFDNNSKLHKLYVDGVLRSTNTLSNTIGYDNSKMYIGAALENNGLSFPMDGELDDIKIYDAALSAQQIASDYSAGITYNNPGSGSAIQFNGTASQYYAQLPSLLDGTNVFTVDFWVKTTESGSNPTYWQNPTLVGNVNPSSPDGDFGITLNNGQIGVWSGICSCGDQVLQTTKAINDNNWHHVAAVNDGSKMVLYIDGMLLSGSIPTSGGALQTAARPWSIGKGNSCCSNGSPANATIDEFRIWDTALSQTQIRDRMCKKTTSSDGLYGNLLAYYHFNETIGTSLVDSKNNNIAFLNDGTRLLSAAPVGDAAAHDYMNAVKSVSINNSNGESITVTSTSGNPDGIQVYGVEEQPNTVDGVITLGNPNKYFGVFQSGGSTPQYNTVYNYTGNPYVTAANENTLALYKRTDNAVTTWTNGFASLNTSAKSLTLSGQSTEYLLGASGPLPLQLLSFTAGNQGLYALLKWTTTAEINCSHFEIERSNSGALFQNIGSISAINNNAIHHYNFVDNTPLNNINYYRLKMVDRDGHYTFSPIVKVSFRNNNPLFSIFPVPAINTITIKYSGHQKIIMMTIFDATGKKVFAQKIINQSVLVADISQLSKGIYTVQLDDGTKPPSIKLIKM</sequence>
<evidence type="ECO:0000256" key="1">
    <source>
        <dbReference type="ARBA" id="ARBA00022729"/>
    </source>
</evidence>
<dbReference type="InterPro" id="IPR026444">
    <property type="entry name" value="Secre_tail"/>
</dbReference>
<evidence type="ECO:0000313" key="4">
    <source>
        <dbReference type="EMBL" id="MBK0383464.1"/>
    </source>
</evidence>
<evidence type="ECO:0000259" key="3">
    <source>
        <dbReference type="SMART" id="SM00560"/>
    </source>
</evidence>
<dbReference type="Pfam" id="PF13385">
    <property type="entry name" value="Laminin_G_3"/>
    <property type="match status" value="2"/>
</dbReference>
<name>A0ABS1BKP3_9SPHI</name>
<dbReference type="NCBIfam" id="TIGR04183">
    <property type="entry name" value="Por_Secre_tail"/>
    <property type="match status" value="1"/>
</dbReference>
<keyword evidence="5" id="KW-1185">Reference proteome</keyword>
<dbReference type="InterPro" id="IPR006558">
    <property type="entry name" value="LamG-like"/>
</dbReference>
<accession>A0ABS1BKP3</accession>
<organism evidence="4 5">
    <name type="scientific">Pedobacter segetis</name>
    <dbReference type="NCBI Taxonomy" id="2793069"/>
    <lineage>
        <taxon>Bacteria</taxon>
        <taxon>Pseudomonadati</taxon>
        <taxon>Bacteroidota</taxon>
        <taxon>Sphingobacteriia</taxon>
        <taxon>Sphingobacteriales</taxon>
        <taxon>Sphingobacteriaceae</taxon>
        <taxon>Pedobacter</taxon>
    </lineage>
</organism>
<protein>
    <submittedName>
        <fullName evidence="4">T9SS type A sorting domain-containing protein</fullName>
    </submittedName>
</protein>
<dbReference type="Gene3D" id="2.60.120.200">
    <property type="match status" value="2"/>
</dbReference>
<dbReference type="SMART" id="SM00560">
    <property type="entry name" value="LamGL"/>
    <property type="match status" value="2"/>
</dbReference>
<comment type="caution">
    <text evidence="4">The sequence shown here is derived from an EMBL/GenBank/DDBJ whole genome shotgun (WGS) entry which is preliminary data.</text>
</comment>
<reference evidence="4 5" key="1">
    <citation type="submission" date="2020-12" db="EMBL/GenBank/DDBJ databases">
        <title>Bacterial novel species Pedobacter sp. SD-b isolated from soil.</title>
        <authorList>
            <person name="Jung H.-Y."/>
        </authorList>
    </citation>
    <scope>NUCLEOTIDE SEQUENCE [LARGE SCALE GENOMIC DNA]</scope>
    <source>
        <strain evidence="4 5">SD-b</strain>
    </source>
</reference>
<dbReference type="SUPFAM" id="SSF49899">
    <property type="entry name" value="Concanavalin A-like lectins/glucanases"/>
    <property type="match status" value="2"/>
</dbReference>